<evidence type="ECO:0000256" key="1">
    <source>
        <dbReference type="ARBA" id="ARBA00004141"/>
    </source>
</evidence>
<evidence type="ECO:0000256" key="6">
    <source>
        <dbReference type="SAM" id="Coils"/>
    </source>
</evidence>
<evidence type="ECO:0000256" key="2">
    <source>
        <dbReference type="ARBA" id="ARBA00022692"/>
    </source>
</evidence>
<feature type="coiled-coil region" evidence="6">
    <location>
        <begin position="166"/>
        <end position="200"/>
    </location>
</feature>
<feature type="transmembrane region" description="Helical" evidence="5">
    <location>
        <begin position="7"/>
        <end position="26"/>
    </location>
</feature>
<dbReference type="GO" id="GO:0005789">
    <property type="term" value="C:endoplasmic reticulum membrane"/>
    <property type="evidence" value="ECO:0007669"/>
    <property type="project" value="UniProtKB-SubCell"/>
</dbReference>
<feature type="transmembrane region" description="Helical" evidence="5">
    <location>
        <begin position="95"/>
        <end position="115"/>
    </location>
</feature>
<feature type="transmembrane region" description="Helical" evidence="5">
    <location>
        <begin position="46"/>
        <end position="64"/>
    </location>
</feature>
<gene>
    <name evidence="8" type="ORF">ACHHYP_07894</name>
</gene>
<proteinExistence type="inferred from homology"/>
<evidence type="ECO:0000256" key="5">
    <source>
        <dbReference type="RuleBase" id="RU367026"/>
    </source>
</evidence>
<comment type="function">
    <text evidence="5">May play a role in anterograde transport of membrane proteins from the endoplasmic reticulum to the Golgi.</text>
</comment>
<dbReference type="EMBL" id="JNBR01001420">
    <property type="protein sequence ID" value="OQR87916.1"/>
    <property type="molecule type" value="Genomic_DNA"/>
</dbReference>
<dbReference type="STRING" id="1202772.A0A1V9YQA7"/>
<organism evidence="8 9">
    <name type="scientific">Achlya hypogyna</name>
    <name type="common">Oomycete</name>
    <name type="synonym">Protoachlya hypogyna</name>
    <dbReference type="NCBI Taxonomy" id="1202772"/>
    <lineage>
        <taxon>Eukaryota</taxon>
        <taxon>Sar</taxon>
        <taxon>Stramenopiles</taxon>
        <taxon>Oomycota</taxon>
        <taxon>Saprolegniomycetes</taxon>
        <taxon>Saprolegniales</taxon>
        <taxon>Achlyaceae</taxon>
        <taxon>Achlya</taxon>
    </lineage>
</organism>
<dbReference type="GO" id="GO:0006886">
    <property type="term" value="P:intracellular protein transport"/>
    <property type="evidence" value="ECO:0007669"/>
    <property type="project" value="UniProtKB-UniRule"/>
</dbReference>
<keyword evidence="5" id="KW-0813">Transport</keyword>
<keyword evidence="9" id="KW-1185">Reference proteome</keyword>
<evidence type="ECO:0000313" key="8">
    <source>
        <dbReference type="EMBL" id="OQR87916.1"/>
    </source>
</evidence>
<keyword evidence="5" id="KW-0256">Endoplasmic reticulum</keyword>
<protein>
    <recommendedName>
        <fullName evidence="5">Endoplasmic reticulum transmembrane protein</fullName>
    </recommendedName>
</protein>
<dbReference type="PANTHER" id="PTHR12701:SF20">
    <property type="entry name" value="ENDOPLASMIC RETICULUM TRANSMEMBRANE PROTEIN"/>
    <property type="match status" value="1"/>
</dbReference>
<dbReference type="AlphaFoldDB" id="A0A1V9YQA7"/>
<dbReference type="PANTHER" id="PTHR12701">
    <property type="entry name" value="BCR-ASSOCIATED PROTEIN, BAP"/>
    <property type="match status" value="1"/>
</dbReference>
<keyword evidence="2 5" id="KW-0812">Transmembrane</keyword>
<dbReference type="OrthoDB" id="435607at2759"/>
<name>A0A1V9YQA7_ACHHY</name>
<dbReference type="GO" id="GO:0070973">
    <property type="term" value="P:protein localization to endoplasmic reticulum exit site"/>
    <property type="evidence" value="ECO:0007669"/>
    <property type="project" value="UniProtKB-UniRule"/>
</dbReference>
<keyword evidence="5" id="KW-0653">Protein transport</keyword>
<comment type="caution">
    <text evidence="8">The sequence shown here is derived from an EMBL/GenBank/DDBJ whole genome shotgun (WGS) entry which is preliminary data.</text>
</comment>
<evidence type="ECO:0000256" key="4">
    <source>
        <dbReference type="ARBA" id="ARBA00023136"/>
    </source>
</evidence>
<dbReference type="Gene3D" id="1.10.287.1490">
    <property type="match status" value="1"/>
</dbReference>
<keyword evidence="3 5" id="KW-1133">Transmembrane helix</keyword>
<comment type="similarity">
    <text evidence="5">Belongs to the BCAP29/BCAP31 family.</text>
</comment>
<keyword evidence="6" id="KW-0175">Coiled coil</keyword>
<feature type="domain" description="BAP29/BAP31 transmembrane" evidence="7">
    <location>
        <begin position="5"/>
        <end position="127"/>
    </location>
</feature>
<dbReference type="InterPro" id="IPR008417">
    <property type="entry name" value="BAP29/BAP31"/>
</dbReference>
<evidence type="ECO:0000256" key="3">
    <source>
        <dbReference type="ARBA" id="ARBA00022989"/>
    </source>
</evidence>
<comment type="subcellular location">
    <subcellularLocation>
        <location evidence="5">Endoplasmic reticulum membrane</location>
        <topology evidence="5">Multi-pass membrane protein</topology>
    </subcellularLocation>
    <subcellularLocation>
        <location evidence="1">Membrane</location>
        <topology evidence="1">Multi-pass membrane protein</topology>
    </subcellularLocation>
</comment>
<evidence type="ECO:0000259" key="7">
    <source>
        <dbReference type="Pfam" id="PF05529"/>
    </source>
</evidence>
<accession>A0A1V9YQA7</accession>
<keyword evidence="4 5" id="KW-0472">Membrane</keyword>
<sequence length="268" mass="29643">MILNELMFWLMCIEGVVCIFLCLPFFKHMTQATVVFVSTNLITPNSTASMAGNVILAVVGLLFLSNVQTSMKYRSTDEVLSDGLRIRLLVAQRDMYISGFCLFLFALLRMVYSGMVTNITLEKKFHAMEKQAKSASEGYSKLIDEHDTLQKQVKKLAGIEGDDKGLDAILAENASLEKELADVKKALAAAETQVAAVKKQADGQSAAYMKLLDDTAAKDAKVDELKTALETITDLKSKLAELAKERDSLKTQIQDYDFMFADAKKKAL</sequence>
<dbReference type="GO" id="GO:0006888">
    <property type="term" value="P:endoplasmic reticulum to Golgi vesicle-mediated transport"/>
    <property type="evidence" value="ECO:0007669"/>
    <property type="project" value="UniProtKB-UniRule"/>
</dbReference>
<dbReference type="InterPro" id="IPR040463">
    <property type="entry name" value="BAP29/BAP31_N"/>
</dbReference>
<feature type="coiled-coil region" evidence="6">
    <location>
        <begin position="225"/>
        <end position="252"/>
    </location>
</feature>
<evidence type="ECO:0000313" key="9">
    <source>
        <dbReference type="Proteomes" id="UP000243579"/>
    </source>
</evidence>
<dbReference type="Proteomes" id="UP000243579">
    <property type="component" value="Unassembled WGS sequence"/>
</dbReference>
<keyword evidence="5" id="KW-0931">ER-Golgi transport</keyword>
<dbReference type="Pfam" id="PF05529">
    <property type="entry name" value="Bap31"/>
    <property type="match status" value="1"/>
</dbReference>
<reference evidence="8 9" key="1">
    <citation type="journal article" date="2014" name="Genome Biol. Evol.">
        <title>The secreted proteins of Achlya hypogyna and Thraustotheca clavata identify the ancestral oomycete secretome and reveal gene acquisitions by horizontal gene transfer.</title>
        <authorList>
            <person name="Misner I."/>
            <person name="Blouin N."/>
            <person name="Leonard G."/>
            <person name="Richards T.A."/>
            <person name="Lane C.E."/>
        </authorList>
    </citation>
    <scope>NUCLEOTIDE SEQUENCE [LARGE SCALE GENOMIC DNA]</scope>
    <source>
        <strain evidence="8 9">ATCC 48635</strain>
    </source>
</reference>